<dbReference type="AlphaFoldDB" id="A0A9D1XT76"/>
<evidence type="ECO:0008006" key="4">
    <source>
        <dbReference type="Google" id="ProtNLM"/>
    </source>
</evidence>
<organism evidence="2 3">
    <name type="scientific">Candidatus Parabacteroides intestinigallinarum</name>
    <dbReference type="NCBI Taxonomy" id="2838722"/>
    <lineage>
        <taxon>Bacteria</taxon>
        <taxon>Pseudomonadati</taxon>
        <taxon>Bacteroidota</taxon>
        <taxon>Bacteroidia</taxon>
        <taxon>Bacteroidales</taxon>
        <taxon>Tannerellaceae</taxon>
        <taxon>Parabacteroides</taxon>
    </lineage>
</organism>
<feature type="chain" id="PRO_5038403880" description="Adhesin domain-containing protein" evidence="1">
    <location>
        <begin position="24"/>
        <end position="355"/>
    </location>
</feature>
<protein>
    <recommendedName>
        <fullName evidence="4">Adhesin domain-containing protein</fullName>
    </recommendedName>
</protein>
<dbReference type="EMBL" id="DXEN01000073">
    <property type="protein sequence ID" value="HIX86871.1"/>
    <property type="molecule type" value="Genomic_DNA"/>
</dbReference>
<sequence length="355" mass="40008">MRQNYVFGLALLLWLTCSFSLVANPLEVVKKKTIERSFNVGSNDRLHVENRYGNITVTYWNKQEVALRVEIESKARNERRAEENLGRVRVECGKTGGVVSAITSIEPRKSGNGSHESFNIHYYIQMPGRLAAELSQKYGNIYLPDKNEGKMDIWLKYGNLKAGDFSRAVSIEAKYGNIEVGDLRDARLDLGYVGDARLGNVESLHVDSKYSDMKLKRARSLEMEMKYGNLSVESADELDLEIKYSKATIGELKRSLSVGSLSYSDLRIRHLSPSFKEIDVESHYGNMEVGVPATASFRIVANEMTYGRCDVKGFKKMNSKGNERERDFIYEINGGGSSTIHFDGGNYGNLKVYEL</sequence>
<proteinExistence type="predicted"/>
<keyword evidence="1" id="KW-0732">Signal</keyword>
<feature type="signal peptide" evidence="1">
    <location>
        <begin position="1"/>
        <end position="23"/>
    </location>
</feature>
<evidence type="ECO:0000313" key="3">
    <source>
        <dbReference type="Proteomes" id="UP000823847"/>
    </source>
</evidence>
<reference evidence="2" key="2">
    <citation type="submission" date="2021-04" db="EMBL/GenBank/DDBJ databases">
        <authorList>
            <person name="Gilroy R."/>
        </authorList>
    </citation>
    <scope>NUCLEOTIDE SEQUENCE</scope>
    <source>
        <strain evidence="2">ChiHecec2B26-12326</strain>
    </source>
</reference>
<gene>
    <name evidence="2" type="ORF">H9848_09740</name>
</gene>
<reference evidence="2" key="1">
    <citation type="journal article" date="2021" name="PeerJ">
        <title>Extensive microbial diversity within the chicken gut microbiome revealed by metagenomics and culture.</title>
        <authorList>
            <person name="Gilroy R."/>
            <person name="Ravi A."/>
            <person name="Getino M."/>
            <person name="Pursley I."/>
            <person name="Horton D.L."/>
            <person name="Alikhan N.F."/>
            <person name="Baker D."/>
            <person name="Gharbi K."/>
            <person name="Hall N."/>
            <person name="Watson M."/>
            <person name="Adriaenssens E.M."/>
            <person name="Foster-Nyarko E."/>
            <person name="Jarju S."/>
            <person name="Secka A."/>
            <person name="Antonio M."/>
            <person name="Oren A."/>
            <person name="Chaudhuri R.R."/>
            <person name="La Ragione R."/>
            <person name="Hildebrand F."/>
            <person name="Pallen M.J."/>
        </authorList>
    </citation>
    <scope>NUCLEOTIDE SEQUENCE</scope>
    <source>
        <strain evidence="2">ChiHecec2B26-12326</strain>
    </source>
</reference>
<accession>A0A9D1XT76</accession>
<dbReference type="Proteomes" id="UP000823847">
    <property type="component" value="Unassembled WGS sequence"/>
</dbReference>
<evidence type="ECO:0000256" key="1">
    <source>
        <dbReference type="SAM" id="SignalP"/>
    </source>
</evidence>
<comment type="caution">
    <text evidence="2">The sequence shown here is derived from an EMBL/GenBank/DDBJ whole genome shotgun (WGS) entry which is preliminary data.</text>
</comment>
<evidence type="ECO:0000313" key="2">
    <source>
        <dbReference type="EMBL" id="HIX86871.1"/>
    </source>
</evidence>
<name>A0A9D1XT76_9BACT</name>